<protein>
    <submittedName>
        <fullName evidence="1">Uncharacterized protein</fullName>
    </submittedName>
</protein>
<dbReference type="EnsemblPlants" id="novel_model_1871_5bd9a17a">
    <property type="protein sequence ID" value="cds.novel_model_1871_5bd9a17a"/>
    <property type="gene ID" value="novel_gene_1021_5bd9a17a"/>
</dbReference>
<dbReference type="Proteomes" id="UP000596661">
    <property type="component" value="Chromosome 1"/>
</dbReference>
<keyword evidence="2" id="KW-1185">Reference proteome</keyword>
<name>A0A803QVG8_CANSA</name>
<accession>A0A803QVG8</accession>
<reference evidence="1" key="1">
    <citation type="submission" date="2018-11" db="EMBL/GenBank/DDBJ databases">
        <authorList>
            <person name="Grassa J C."/>
        </authorList>
    </citation>
    <scope>NUCLEOTIDE SEQUENCE [LARGE SCALE GENOMIC DNA]</scope>
</reference>
<dbReference type="EMBL" id="UZAU01000056">
    <property type="status" value="NOT_ANNOTATED_CDS"/>
    <property type="molecule type" value="Genomic_DNA"/>
</dbReference>
<dbReference type="AlphaFoldDB" id="A0A803QVG8"/>
<proteinExistence type="predicted"/>
<dbReference type="Gramene" id="novel_model_1871_5bd9a17a">
    <property type="protein sequence ID" value="cds.novel_model_1871_5bd9a17a"/>
    <property type="gene ID" value="novel_gene_1021_5bd9a17a"/>
</dbReference>
<sequence length="92" mass="9954">MQIVVVETLTSSISYIDIHIYKNLLKSYVLIKIVLIINSSSSSSSGSLPFANPSTAEGPCFVWKISIVEDQGQVVGIVTVVYSGYADTRTPL</sequence>
<gene>
    <name evidence="1" type="primary">LOC115713399</name>
</gene>
<evidence type="ECO:0000313" key="2">
    <source>
        <dbReference type="Proteomes" id="UP000596661"/>
    </source>
</evidence>
<reference evidence="1" key="2">
    <citation type="submission" date="2021-03" db="UniProtKB">
        <authorList>
            <consortium name="EnsemblPlants"/>
        </authorList>
    </citation>
    <scope>IDENTIFICATION</scope>
</reference>
<evidence type="ECO:0000313" key="1">
    <source>
        <dbReference type="EnsemblPlants" id="cds.novel_model_1871_5bd9a17a"/>
    </source>
</evidence>
<organism evidence="1 2">
    <name type="scientific">Cannabis sativa</name>
    <name type="common">Hemp</name>
    <name type="synonym">Marijuana</name>
    <dbReference type="NCBI Taxonomy" id="3483"/>
    <lineage>
        <taxon>Eukaryota</taxon>
        <taxon>Viridiplantae</taxon>
        <taxon>Streptophyta</taxon>
        <taxon>Embryophyta</taxon>
        <taxon>Tracheophyta</taxon>
        <taxon>Spermatophyta</taxon>
        <taxon>Magnoliopsida</taxon>
        <taxon>eudicotyledons</taxon>
        <taxon>Gunneridae</taxon>
        <taxon>Pentapetalae</taxon>
        <taxon>rosids</taxon>
        <taxon>fabids</taxon>
        <taxon>Rosales</taxon>
        <taxon>Cannabaceae</taxon>
        <taxon>Cannabis</taxon>
    </lineage>
</organism>